<sequence>MLNIEILGVKENGDGKLGKSVGQDGLNGEKELDMNVDQETMQRNGSASQASNDADVIRHPNGNDVDALPDSIQGLQIANDNFRTPLPHYTPIPSISHTLPNQRPPFSRAPSSHIASSIAPSIQPIDAHAEALRRLGKAERTVKTLKRRGSDESLSSLISYSIRRPSIPLPSRPGTPSLAALAHVLEEAAQEGNLPLVQALVGLGADLNFRSVNRIKNRRHEALNLAAAGGHGDVVEYLMDKGATFHVSEGKGKDGFDPIDYKLLDVAYAGFIDVARYLVEKRGANPFVEYWPREYADAQRTVYRRVTGVRVQQKTLFDALAKSSSESQAKDFLNLIMQDPRFTPTMVASRTYIDTPFTPTTRMTQTTHSSSLLSTFIKSGWSETVEALLITHPDPAAYEIPDKTSSEEGQIPSSSIQRHIWPTHALSRETWLYHPQSALRILKMLINLHFDTSTPQHTPDDSSPRTPLARCILANSAAGVDALLSAKPDLRDTDIAIRLLLPGEEFRECAAKPLAAALVQDSLACARVILEHGASVRDPAFGYSSTVVFAAAHGITEILPELVSKAPELVSEALEVAVRKGRVGAVEVLLEAGVEVDERIWDVVVECDKEGKEAEYDRIKKVVGSKLGKVEL</sequence>
<evidence type="ECO:0000256" key="3">
    <source>
        <dbReference type="PROSITE-ProRule" id="PRU00023"/>
    </source>
</evidence>
<evidence type="ECO:0000313" key="5">
    <source>
        <dbReference type="Proteomes" id="UP000663193"/>
    </source>
</evidence>
<keyword evidence="1" id="KW-0677">Repeat</keyword>
<evidence type="ECO:0000256" key="2">
    <source>
        <dbReference type="ARBA" id="ARBA00023043"/>
    </source>
</evidence>
<accession>A0A7U2ETM9</accession>
<dbReference type="SMART" id="SM00248">
    <property type="entry name" value="ANK"/>
    <property type="match status" value="6"/>
</dbReference>
<protein>
    <submittedName>
        <fullName evidence="4">Uncharacterized protein</fullName>
    </submittedName>
</protein>
<dbReference type="AlphaFoldDB" id="A0A7U2ETM9"/>
<gene>
    <name evidence="4" type="ORF">JI435_080730</name>
</gene>
<dbReference type="InterPro" id="IPR002110">
    <property type="entry name" value="Ankyrin_rpt"/>
</dbReference>
<dbReference type="SUPFAM" id="SSF48403">
    <property type="entry name" value="Ankyrin repeat"/>
    <property type="match status" value="1"/>
</dbReference>
<dbReference type="PANTHER" id="PTHR24173">
    <property type="entry name" value="ANKYRIN REPEAT CONTAINING"/>
    <property type="match status" value="1"/>
</dbReference>
<feature type="repeat" description="ANK" evidence="3">
    <location>
        <begin position="218"/>
        <end position="250"/>
    </location>
</feature>
<dbReference type="Proteomes" id="UP000663193">
    <property type="component" value="Chromosome 2"/>
</dbReference>
<dbReference type="PANTHER" id="PTHR24173:SF74">
    <property type="entry name" value="ANKYRIN REPEAT DOMAIN-CONTAINING PROTEIN 16"/>
    <property type="match status" value="1"/>
</dbReference>
<name>A0A7U2ETM9_PHANO</name>
<evidence type="ECO:0000256" key="1">
    <source>
        <dbReference type="ARBA" id="ARBA00022737"/>
    </source>
</evidence>
<keyword evidence="5" id="KW-1185">Reference proteome</keyword>
<dbReference type="InterPro" id="IPR036770">
    <property type="entry name" value="Ankyrin_rpt-contain_sf"/>
</dbReference>
<dbReference type="OrthoDB" id="539213at2759"/>
<dbReference type="Pfam" id="PF12796">
    <property type="entry name" value="Ank_2"/>
    <property type="match status" value="1"/>
</dbReference>
<dbReference type="VEuPathDB" id="FungiDB:JI435_080730"/>
<dbReference type="PROSITE" id="PS50088">
    <property type="entry name" value="ANK_REPEAT"/>
    <property type="match status" value="1"/>
</dbReference>
<dbReference type="Gene3D" id="1.25.40.20">
    <property type="entry name" value="Ankyrin repeat-containing domain"/>
    <property type="match status" value="2"/>
</dbReference>
<proteinExistence type="predicted"/>
<evidence type="ECO:0000313" key="4">
    <source>
        <dbReference type="EMBL" id="QRC92876.1"/>
    </source>
</evidence>
<organism evidence="4 5">
    <name type="scientific">Phaeosphaeria nodorum (strain SN15 / ATCC MYA-4574 / FGSC 10173)</name>
    <name type="common">Glume blotch fungus</name>
    <name type="synonym">Parastagonospora nodorum</name>
    <dbReference type="NCBI Taxonomy" id="321614"/>
    <lineage>
        <taxon>Eukaryota</taxon>
        <taxon>Fungi</taxon>
        <taxon>Dikarya</taxon>
        <taxon>Ascomycota</taxon>
        <taxon>Pezizomycotina</taxon>
        <taxon>Dothideomycetes</taxon>
        <taxon>Pleosporomycetidae</taxon>
        <taxon>Pleosporales</taxon>
        <taxon>Pleosporineae</taxon>
        <taxon>Phaeosphaeriaceae</taxon>
        <taxon>Parastagonospora</taxon>
    </lineage>
</organism>
<reference evidence="5" key="1">
    <citation type="journal article" date="2021" name="BMC Genomics">
        <title>Chromosome-level genome assembly and manually-curated proteome of model necrotroph Parastagonospora nodorum Sn15 reveals a genome-wide trove of candidate effector homologs, and redundancy of virulence-related functions within an accessory chromosome.</title>
        <authorList>
            <person name="Bertazzoni S."/>
            <person name="Jones D.A.B."/>
            <person name="Phan H.T."/>
            <person name="Tan K.-C."/>
            <person name="Hane J.K."/>
        </authorList>
    </citation>
    <scope>NUCLEOTIDE SEQUENCE [LARGE SCALE GENOMIC DNA]</scope>
    <source>
        <strain evidence="5">SN15 / ATCC MYA-4574 / FGSC 10173)</strain>
    </source>
</reference>
<keyword evidence="2 3" id="KW-0040">ANK repeat</keyword>
<dbReference type="EMBL" id="CP069024">
    <property type="protein sequence ID" value="QRC92876.1"/>
    <property type="molecule type" value="Genomic_DNA"/>
</dbReference>